<keyword evidence="5" id="KW-1185">Reference proteome</keyword>
<proteinExistence type="predicted"/>
<dbReference type="Gene3D" id="1.25.40.20">
    <property type="entry name" value="Ankyrin repeat-containing domain"/>
    <property type="match status" value="1"/>
</dbReference>
<evidence type="ECO:0000313" key="4">
    <source>
        <dbReference type="EMBL" id="KIM92772.1"/>
    </source>
</evidence>
<evidence type="ECO:0000256" key="2">
    <source>
        <dbReference type="ARBA" id="ARBA00023043"/>
    </source>
</evidence>
<dbReference type="OrthoDB" id="4772757at2759"/>
<dbReference type="SUPFAM" id="SSF81383">
    <property type="entry name" value="F-box domain"/>
    <property type="match status" value="1"/>
</dbReference>
<keyword evidence="1" id="KW-0677">Repeat</keyword>
<dbReference type="PROSITE" id="PS50088">
    <property type="entry name" value="ANK_REPEAT"/>
    <property type="match status" value="1"/>
</dbReference>
<feature type="repeat" description="ANK" evidence="3">
    <location>
        <begin position="329"/>
        <end position="361"/>
    </location>
</feature>
<dbReference type="SUPFAM" id="SSF48403">
    <property type="entry name" value="Ankyrin repeat"/>
    <property type="match status" value="1"/>
</dbReference>
<organism evidence="4 5">
    <name type="scientific">Oidiodendron maius (strain Zn)</name>
    <dbReference type="NCBI Taxonomy" id="913774"/>
    <lineage>
        <taxon>Eukaryota</taxon>
        <taxon>Fungi</taxon>
        <taxon>Dikarya</taxon>
        <taxon>Ascomycota</taxon>
        <taxon>Pezizomycotina</taxon>
        <taxon>Leotiomycetes</taxon>
        <taxon>Leotiomycetes incertae sedis</taxon>
        <taxon>Myxotrichaceae</taxon>
        <taxon>Oidiodendron</taxon>
    </lineage>
</organism>
<dbReference type="EMBL" id="KN832906">
    <property type="protein sequence ID" value="KIM92772.1"/>
    <property type="molecule type" value="Genomic_DNA"/>
</dbReference>
<dbReference type="InParanoid" id="A0A0C3CSW3"/>
<protein>
    <submittedName>
        <fullName evidence="4">Uncharacterized protein</fullName>
    </submittedName>
</protein>
<dbReference type="Proteomes" id="UP000054321">
    <property type="component" value="Unassembled WGS sequence"/>
</dbReference>
<dbReference type="AlphaFoldDB" id="A0A0C3CSW3"/>
<dbReference type="InterPro" id="IPR036770">
    <property type="entry name" value="Ankyrin_rpt-contain_sf"/>
</dbReference>
<evidence type="ECO:0000256" key="1">
    <source>
        <dbReference type="ARBA" id="ARBA00022737"/>
    </source>
</evidence>
<dbReference type="PROSITE" id="PS50297">
    <property type="entry name" value="ANK_REP_REGION"/>
    <property type="match status" value="1"/>
</dbReference>
<evidence type="ECO:0000313" key="5">
    <source>
        <dbReference type="Proteomes" id="UP000054321"/>
    </source>
</evidence>
<keyword evidence="2 3" id="KW-0040">ANK repeat</keyword>
<dbReference type="InterPro" id="IPR002110">
    <property type="entry name" value="Ankyrin_rpt"/>
</dbReference>
<accession>A0A0C3CSW3</accession>
<dbReference type="InterPro" id="IPR036047">
    <property type="entry name" value="F-box-like_dom_sf"/>
</dbReference>
<dbReference type="Pfam" id="PF00023">
    <property type="entry name" value="Ank"/>
    <property type="match status" value="1"/>
</dbReference>
<dbReference type="PANTHER" id="PTHR24126:SF14">
    <property type="entry name" value="ANK_REP_REGION DOMAIN-CONTAINING PROTEIN"/>
    <property type="match status" value="1"/>
</dbReference>
<dbReference type="SMART" id="SM00248">
    <property type="entry name" value="ANK"/>
    <property type="match status" value="4"/>
</dbReference>
<name>A0A0C3CSW3_OIDMZ</name>
<gene>
    <name evidence="4" type="ORF">OIDMADRAFT_36340</name>
</gene>
<dbReference type="PANTHER" id="PTHR24126">
    <property type="entry name" value="ANKYRIN REPEAT, PH AND SEC7 DOMAIN CONTAINING PROTEIN SECG-RELATED"/>
    <property type="match status" value="1"/>
</dbReference>
<sequence length="474" mass="53708">MSSTCLTYPAKMELFDLPSELFHEILVYAVLVRSVRRALRLRLVCKKFYYEIKPALFKSRLLDNFRAVNVGEFWYLKNQHGAEEFWHSYLVYRVQNETDPGIGRFTEIRCMAQDICREAEMDMLVAIDGLCWLALEKITQWCGHISRENVPGSCRERCRPMSLLSAAAYFNPKSLAEALLLDQHCPDDDNNGPFPSPMQVAACRGHFEMLELFQRHMPETKVYPTLDNRWTWSGKAGFSPIIGAAIRADMAMLRLAFYPPSRDSPESSDFCRATVCPEVYKYIEGFLAQPSQLHSPSVIQSPSVIRHSEWGNVAMVGFLLDCGGNMIDNIETALIAAARRCQEEVIDLLLERGADPNYDGPQDMLLEHLTIEMAASTGSLKIVQKLLAHGAYIHEFPESYFRCPPLFWAFATEHTAMIDFLLANGATLQDRYGNATLAMAECCDLDTMVKILHKLEPPPHNDSTYALSYCSQVL</sequence>
<evidence type="ECO:0000256" key="3">
    <source>
        <dbReference type="PROSITE-ProRule" id="PRU00023"/>
    </source>
</evidence>
<reference evidence="4 5" key="1">
    <citation type="submission" date="2014-04" db="EMBL/GenBank/DDBJ databases">
        <authorList>
            <consortium name="DOE Joint Genome Institute"/>
            <person name="Kuo A."/>
            <person name="Martino E."/>
            <person name="Perotto S."/>
            <person name="Kohler A."/>
            <person name="Nagy L.G."/>
            <person name="Floudas D."/>
            <person name="Copeland A."/>
            <person name="Barry K.W."/>
            <person name="Cichocki N."/>
            <person name="Veneault-Fourrey C."/>
            <person name="LaButti K."/>
            <person name="Lindquist E.A."/>
            <person name="Lipzen A."/>
            <person name="Lundell T."/>
            <person name="Morin E."/>
            <person name="Murat C."/>
            <person name="Sun H."/>
            <person name="Tunlid A."/>
            <person name="Henrissat B."/>
            <person name="Grigoriev I.V."/>
            <person name="Hibbett D.S."/>
            <person name="Martin F."/>
            <person name="Nordberg H.P."/>
            <person name="Cantor M.N."/>
            <person name="Hua S.X."/>
        </authorList>
    </citation>
    <scope>NUCLEOTIDE SEQUENCE [LARGE SCALE GENOMIC DNA]</scope>
    <source>
        <strain evidence="4 5">Zn</strain>
    </source>
</reference>
<reference evidence="5" key="2">
    <citation type="submission" date="2015-01" db="EMBL/GenBank/DDBJ databases">
        <title>Evolutionary Origins and Diversification of the Mycorrhizal Mutualists.</title>
        <authorList>
            <consortium name="DOE Joint Genome Institute"/>
            <consortium name="Mycorrhizal Genomics Consortium"/>
            <person name="Kohler A."/>
            <person name="Kuo A."/>
            <person name="Nagy L.G."/>
            <person name="Floudas D."/>
            <person name="Copeland A."/>
            <person name="Barry K.W."/>
            <person name="Cichocki N."/>
            <person name="Veneault-Fourrey C."/>
            <person name="LaButti K."/>
            <person name="Lindquist E.A."/>
            <person name="Lipzen A."/>
            <person name="Lundell T."/>
            <person name="Morin E."/>
            <person name="Murat C."/>
            <person name="Riley R."/>
            <person name="Ohm R."/>
            <person name="Sun H."/>
            <person name="Tunlid A."/>
            <person name="Henrissat B."/>
            <person name="Grigoriev I.V."/>
            <person name="Hibbett D.S."/>
            <person name="Martin F."/>
        </authorList>
    </citation>
    <scope>NUCLEOTIDE SEQUENCE [LARGE SCALE GENOMIC DNA]</scope>
    <source>
        <strain evidence="5">Zn</strain>
    </source>
</reference>
<dbReference type="HOGENOM" id="CLU_572379_0_0_1"/>